<gene>
    <name evidence="11" type="ORF">Tco_0725966</name>
</gene>
<dbReference type="Pfam" id="PF17917">
    <property type="entry name" value="RT_RNaseH"/>
    <property type="match status" value="1"/>
</dbReference>
<proteinExistence type="predicted"/>
<dbReference type="PANTHER" id="PTHR45835:SF99">
    <property type="entry name" value="CHROMO DOMAIN-CONTAINING PROTEIN-RELATED"/>
    <property type="match status" value="1"/>
</dbReference>
<keyword evidence="1" id="KW-0808">Transferase</keyword>
<keyword evidence="7" id="KW-0175">Coiled coil</keyword>
<dbReference type="Gene3D" id="3.30.420.10">
    <property type="entry name" value="Ribonuclease H-like superfamily/Ribonuclease H"/>
    <property type="match status" value="1"/>
</dbReference>
<reference evidence="11" key="1">
    <citation type="journal article" date="2022" name="Int. J. Mol. Sci.">
        <title>Draft Genome of Tanacetum Coccineum: Genomic Comparison of Closely Related Tanacetum-Family Plants.</title>
        <authorList>
            <person name="Yamashiro T."/>
            <person name="Shiraishi A."/>
            <person name="Nakayama K."/>
            <person name="Satake H."/>
        </authorList>
    </citation>
    <scope>NUCLEOTIDE SEQUENCE</scope>
</reference>
<dbReference type="Pfam" id="PF24626">
    <property type="entry name" value="SH3_Tf2-1"/>
    <property type="match status" value="1"/>
</dbReference>
<evidence type="ECO:0000256" key="2">
    <source>
        <dbReference type="ARBA" id="ARBA00022695"/>
    </source>
</evidence>
<dbReference type="PANTHER" id="PTHR45835">
    <property type="entry name" value="YALI0A06105P"/>
    <property type="match status" value="1"/>
</dbReference>
<dbReference type="Proteomes" id="UP001151760">
    <property type="component" value="Unassembled WGS sequence"/>
</dbReference>
<keyword evidence="4" id="KW-0255">Endonuclease</keyword>
<sequence>MFALKTGRHYLYGTKNVIYMDHQSLQHIFDEKQLNMRQRRWIELFSDCGCEIRYHLGKTNVVADALSRKERNILGERLHGLDQHMERKEDGSLYFMDRIWVPLVGDVRMVILDEAHKSKYSVHPGADKIYHNLRDMYWWPRMKRNIATYWKWDRITMDLITKLPMSRSGHDAIWVIVDRLTKLAHFLAICEDFNMVKLARLYIDEIMARHGTDRQSEHTIQTLEDMLRACVIDFGGSWDVHLPLAEFFYNNSYHSSIRCAPFEALYGRKKSSTKDHQKSYADKRRKMLEFEVGDQVLLNLSPWKGVVHFGKKGKLAPRYVGPFETFERISLVAYRLRLPEELSSVHDTFHVSNLKKYLADANLHVPLDEIKVDKTLRFIKEPIEIMEREIKKLKRRNIALVKVRWNSKHRPEFTWEHEDQMRIKYP</sequence>
<evidence type="ECO:0000256" key="1">
    <source>
        <dbReference type="ARBA" id="ARBA00022679"/>
    </source>
</evidence>
<feature type="domain" description="Reverse transcriptase RNase H-like" evidence="8">
    <location>
        <begin position="1"/>
        <end position="46"/>
    </location>
</feature>
<keyword evidence="5" id="KW-0378">Hydrolase</keyword>
<protein>
    <submittedName>
        <fullName evidence="11">Reverse transcriptase domain-containing protein</fullName>
    </submittedName>
</protein>
<dbReference type="InterPro" id="IPR056924">
    <property type="entry name" value="SH3_Tf2-1"/>
</dbReference>
<evidence type="ECO:0000256" key="6">
    <source>
        <dbReference type="ARBA" id="ARBA00022918"/>
    </source>
</evidence>
<keyword evidence="2" id="KW-0548">Nucleotidyltransferase</keyword>
<dbReference type="Gene3D" id="1.10.340.70">
    <property type="match status" value="1"/>
</dbReference>
<dbReference type="SUPFAM" id="SSF53098">
    <property type="entry name" value="Ribonuclease H-like"/>
    <property type="match status" value="1"/>
</dbReference>
<dbReference type="InterPro" id="IPR041588">
    <property type="entry name" value="Integrase_H2C2"/>
</dbReference>
<evidence type="ECO:0000259" key="9">
    <source>
        <dbReference type="Pfam" id="PF17921"/>
    </source>
</evidence>
<keyword evidence="3" id="KW-0540">Nuclease</keyword>
<evidence type="ECO:0000256" key="5">
    <source>
        <dbReference type="ARBA" id="ARBA00022801"/>
    </source>
</evidence>
<dbReference type="EMBL" id="BQNB010010349">
    <property type="protein sequence ID" value="GJS76085.1"/>
    <property type="molecule type" value="Genomic_DNA"/>
</dbReference>
<keyword evidence="12" id="KW-1185">Reference proteome</keyword>
<organism evidence="11 12">
    <name type="scientific">Tanacetum coccineum</name>
    <dbReference type="NCBI Taxonomy" id="301880"/>
    <lineage>
        <taxon>Eukaryota</taxon>
        <taxon>Viridiplantae</taxon>
        <taxon>Streptophyta</taxon>
        <taxon>Embryophyta</taxon>
        <taxon>Tracheophyta</taxon>
        <taxon>Spermatophyta</taxon>
        <taxon>Magnoliopsida</taxon>
        <taxon>eudicotyledons</taxon>
        <taxon>Gunneridae</taxon>
        <taxon>Pentapetalae</taxon>
        <taxon>asterids</taxon>
        <taxon>campanulids</taxon>
        <taxon>Asterales</taxon>
        <taxon>Asteraceae</taxon>
        <taxon>Asteroideae</taxon>
        <taxon>Anthemideae</taxon>
        <taxon>Anthemidinae</taxon>
        <taxon>Tanacetum</taxon>
    </lineage>
</organism>
<evidence type="ECO:0000313" key="11">
    <source>
        <dbReference type="EMBL" id="GJS76085.1"/>
    </source>
</evidence>
<dbReference type="Pfam" id="PF17921">
    <property type="entry name" value="Integrase_H2C2"/>
    <property type="match status" value="1"/>
</dbReference>
<comment type="caution">
    <text evidence="11">The sequence shown here is derived from an EMBL/GenBank/DDBJ whole genome shotgun (WGS) entry which is preliminary data.</text>
</comment>
<dbReference type="InterPro" id="IPR043502">
    <property type="entry name" value="DNA/RNA_pol_sf"/>
</dbReference>
<evidence type="ECO:0000256" key="4">
    <source>
        <dbReference type="ARBA" id="ARBA00022759"/>
    </source>
</evidence>
<dbReference type="InterPro" id="IPR012337">
    <property type="entry name" value="RNaseH-like_sf"/>
</dbReference>
<name>A0ABQ4YF85_9ASTR</name>
<accession>A0ABQ4YF85</accession>
<evidence type="ECO:0000259" key="8">
    <source>
        <dbReference type="Pfam" id="PF17917"/>
    </source>
</evidence>
<dbReference type="GO" id="GO:0003964">
    <property type="term" value="F:RNA-directed DNA polymerase activity"/>
    <property type="evidence" value="ECO:0007669"/>
    <property type="project" value="UniProtKB-KW"/>
</dbReference>
<feature type="coiled-coil region" evidence="7">
    <location>
        <begin position="376"/>
        <end position="403"/>
    </location>
</feature>
<dbReference type="InterPro" id="IPR041373">
    <property type="entry name" value="RT_RNaseH"/>
</dbReference>
<feature type="domain" description="Integrase zinc-binding" evidence="9">
    <location>
        <begin position="108"/>
        <end position="150"/>
    </location>
</feature>
<dbReference type="InterPro" id="IPR036397">
    <property type="entry name" value="RNaseH_sf"/>
</dbReference>
<dbReference type="SUPFAM" id="SSF56672">
    <property type="entry name" value="DNA/RNA polymerases"/>
    <property type="match status" value="1"/>
</dbReference>
<feature type="domain" description="Tf2-1-like SH3-like" evidence="10">
    <location>
        <begin position="293"/>
        <end position="357"/>
    </location>
</feature>
<evidence type="ECO:0000256" key="7">
    <source>
        <dbReference type="SAM" id="Coils"/>
    </source>
</evidence>
<reference evidence="11" key="2">
    <citation type="submission" date="2022-01" db="EMBL/GenBank/DDBJ databases">
        <authorList>
            <person name="Yamashiro T."/>
            <person name="Shiraishi A."/>
            <person name="Satake H."/>
            <person name="Nakayama K."/>
        </authorList>
    </citation>
    <scope>NUCLEOTIDE SEQUENCE</scope>
</reference>
<evidence type="ECO:0000313" key="12">
    <source>
        <dbReference type="Proteomes" id="UP001151760"/>
    </source>
</evidence>
<keyword evidence="6 11" id="KW-0695">RNA-directed DNA polymerase</keyword>
<evidence type="ECO:0000259" key="10">
    <source>
        <dbReference type="Pfam" id="PF24626"/>
    </source>
</evidence>
<evidence type="ECO:0000256" key="3">
    <source>
        <dbReference type="ARBA" id="ARBA00022722"/>
    </source>
</evidence>